<feature type="region of interest" description="Disordered" evidence="2">
    <location>
        <begin position="1"/>
        <end position="32"/>
    </location>
</feature>
<dbReference type="GO" id="GO:0016887">
    <property type="term" value="F:ATP hydrolysis activity"/>
    <property type="evidence" value="ECO:0007669"/>
    <property type="project" value="InterPro"/>
</dbReference>
<comment type="caution">
    <text evidence="4">The sequence shown here is derived from an EMBL/GenBank/DDBJ whole genome shotgun (WGS) entry which is preliminary data.</text>
</comment>
<organism evidence="4 5">
    <name type="scientific">Cellulomonas humilata</name>
    <dbReference type="NCBI Taxonomy" id="144055"/>
    <lineage>
        <taxon>Bacteria</taxon>
        <taxon>Bacillati</taxon>
        <taxon>Actinomycetota</taxon>
        <taxon>Actinomycetes</taxon>
        <taxon>Micrococcales</taxon>
        <taxon>Cellulomonadaceae</taxon>
        <taxon>Cellulomonas</taxon>
    </lineage>
</organism>
<evidence type="ECO:0000259" key="3">
    <source>
        <dbReference type="Pfam" id="PF00437"/>
    </source>
</evidence>
<dbReference type="InterPro" id="IPR001482">
    <property type="entry name" value="T2SS/T4SS_dom"/>
</dbReference>
<dbReference type="Proteomes" id="UP000565724">
    <property type="component" value="Unassembled WGS sequence"/>
</dbReference>
<evidence type="ECO:0000256" key="1">
    <source>
        <dbReference type="ARBA" id="ARBA00006611"/>
    </source>
</evidence>
<dbReference type="Gene3D" id="3.40.50.300">
    <property type="entry name" value="P-loop containing nucleotide triphosphate hydrolases"/>
    <property type="match status" value="1"/>
</dbReference>
<dbReference type="CDD" id="cd01130">
    <property type="entry name" value="VirB11-like_ATPase"/>
    <property type="match status" value="1"/>
</dbReference>
<proteinExistence type="inferred from homology"/>
<dbReference type="PANTHER" id="PTHR30486">
    <property type="entry name" value="TWITCHING MOTILITY PROTEIN PILT"/>
    <property type="match status" value="1"/>
</dbReference>
<evidence type="ECO:0000256" key="2">
    <source>
        <dbReference type="SAM" id="MobiDB-lite"/>
    </source>
</evidence>
<evidence type="ECO:0000313" key="5">
    <source>
        <dbReference type="Proteomes" id="UP000565724"/>
    </source>
</evidence>
<comment type="similarity">
    <text evidence="1">Belongs to the GSP E family.</text>
</comment>
<accession>A0A7Y6A3S7</accession>
<dbReference type="PANTHER" id="PTHR30486:SF15">
    <property type="entry name" value="TYPE II_IV SECRETION SYSTEM ATPASE"/>
    <property type="match status" value="1"/>
</dbReference>
<gene>
    <name evidence="4" type="ORF">HP550_12920</name>
</gene>
<dbReference type="InterPro" id="IPR050921">
    <property type="entry name" value="T4SS_GSP_E_ATPase"/>
</dbReference>
<dbReference type="Pfam" id="PF00437">
    <property type="entry name" value="T2SSE"/>
    <property type="match status" value="1"/>
</dbReference>
<evidence type="ECO:0000313" key="4">
    <source>
        <dbReference type="EMBL" id="NUU18152.1"/>
    </source>
</evidence>
<protein>
    <submittedName>
        <fullName evidence="4">CpaF family protein</fullName>
    </submittedName>
</protein>
<dbReference type="InterPro" id="IPR027417">
    <property type="entry name" value="P-loop_NTPase"/>
</dbReference>
<dbReference type="AlphaFoldDB" id="A0A7Y6A3S7"/>
<keyword evidence="5" id="KW-1185">Reference proteome</keyword>
<dbReference type="EMBL" id="JABMCI010000066">
    <property type="protein sequence ID" value="NUU18152.1"/>
    <property type="molecule type" value="Genomic_DNA"/>
</dbReference>
<feature type="domain" description="Bacterial type II secretion system protein E" evidence="3">
    <location>
        <begin position="101"/>
        <end position="383"/>
    </location>
</feature>
<dbReference type="RefSeq" id="WP_175348072.1">
    <property type="nucleotide sequence ID" value="NZ_JABMCI010000066.1"/>
</dbReference>
<reference evidence="4 5" key="1">
    <citation type="submission" date="2020-05" db="EMBL/GenBank/DDBJ databases">
        <title>Genome Sequencing of Type Strains.</title>
        <authorList>
            <person name="Lemaire J.F."/>
            <person name="Inderbitzin P."/>
            <person name="Gregorio O.A."/>
            <person name="Collins S.B."/>
            <person name="Wespe N."/>
            <person name="Knight-Connoni V."/>
        </authorList>
    </citation>
    <scope>NUCLEOTIDE SEQUENCE [LARGE SCALE GENOMIC DNA]</scope>
    <source>
        <strain evidence="4 5">ATCC 25174</strain>
    </source>
</reference>
<sequence>MRAGFGEWAHRADPAPTEGTVVPTVSSSPARSDLDEGLVSTFKRKLLDEVDLHELGRLDPGQRRIRLERVVAHLVSTEGVILTTRERNALIRRVVDESIGLGVLEPLLADETVSEIMINGPDTIYVERFGQVERVAAVFASEEQLRQTIDRIVSTVNRRVDESSPMVDARLPADERMPRGARVHVVLPPLVLNGPTVTIRLFPKSYGLDELLNRGSLDQATAELLAACVRARFNIIVSGGTSSGKTTMLNALSAFIQGRQRIITIEDAAELSLGQEHVVRLETRPANVEGHGQVTIRDLVRNALRMRPDRIIVGEVRGGEALDMLQAMNTGHEGSLATVHANSPVDALIRLETLASMSDVDVPFHALRDQVNNAVDLVIQLLRGSDGTRRVVEVGWVSSKHREDFDVQPLMRWDPEIPNPPGPPGRFVLYPVPQRVLDKLRIAGEPIGLAAVPLTVAPDVPGVAPAATGRRVAP</sequence>
<name>A0A7Y6A3S7_9CELL</name>
<dbReference type="Gene3D" id="3.30.450.380">
    <property type="match status" value="1"/>
</dbReference>
<dbReference type="SUPFAM" id="SSF52540">
    <property type="entry name" value="P-loop containing nucleoside triphosphate hydrolases"/>
    <property type="match status" value="1"/>
</dbReference>